<evidence type="ECO:0000313" key="2">
    <source>
        <dbReference type="EMBL" id="MBH8595102.1"/>
    </source>
</evidence>
<reference evidence="2 3" key="1">
    <citation type="submission" date="2020-12" db="EMBL/GenBank/DDBJ databases">
        <title>WGS of Thermoactinomyces spp.</title>
        <authorList>
            <person name="Cheng K."/>
        </authorList>
    </citation>
    <scope>NUCLEOTIDE SEQUENCE [LARGE SCALE GENOMIC DNA]</scope>
    <source>
        <strain evidence="3">CICC 10671\DSM 43846</strain>
    </source>
</reference>
<feature type="transmembrane region" description="Helical" evidence="1">
    <location>
        <begin position="6"/>
        <end position="22"/>
    </location>
</feature>
<feature type="transmembrane region" description="Helical" evidence="1">
    <location>
        <begin position="143"/>
        <end position="162"/>
    </location>
</feature>
<feature type="transmembrane region" description="Helical" evidence="1">
    <location>
        <begin position="34"/>
        <end position="54"/>
    </location>
</feature>
<protein>
    <submittedName>
        <fullName evidence="2">Uncharacterized protein</fullName>
    </submittedName>
</protein>
<gene>
    <name evidence="2" type="ORF">I8U20_07120</name>
</gene>
<keyword evidence="1" id="KW-0472">Membrane</keyword>
<dbReference type="Proteomes" id="UP000633619">
    <property type="component" value="Unassembled WGS sequence"/>
</dbReference>
<sequence>MDAFLYPVLTIGYLALFIWSFRSFRESFFWGTSWVLFIILAFVYDNFVLSLGIWMGQSELFEMLSIVRYLLHVLLIPTLVYVSLDIMRRIRIEWSEYFVTHVVYHLYTFFLTVLGIFTNFLWVEIVPKKVSGVVQYVPQQIQFPVVLMLVMIPLIISGYLVWKKLRWPVLISGIVLTVIGGGLAYALKFPGMAAVFHFILMGSLVLTEQRLKAEDYE</sequence>
<comment type="caution">
    <text evidence="2">The sequence shown here is derived from an EMBL/GenBank/DDBJ whole genome shotgun (WGS) entry which is preliminary data.</text>
</comment>
<proteinExistence type="predicted"/>
<dbReference type="AlphaFoldDB" id="A0A8I1AC42"/>
<dbReference type="EMBL" id="JAECVW010000003">
    <property type="protein sequence ID" value="MBH8595102.1"/>
    <property type="molecule type" value="Genomic_DNA"/>
</dbReference>
<keyword evidence="1" id="KW-0812">Transmembrane</keyword>
<dbReference type="RefSeq" id="WP_181731417.1">
    <property type="nucleotide sequence ID" value="NZ_JACEIR010000002.1"/>
</dbReference>
<keyword evidence="1" id="KW-1133">Transmembrane helix</keyword>
<evidence type="ECO:0000313" key="3">
    <source>
        <dbReference type="Proteomes" id="UP000633619"/>
    </source>
</evidence>
<evidence type="ECO:0000256" key="1">
    <source>
        <dbReference type="SAM" id="Phobius"/>
    </source>
</evidence>
<keyword evidence="3" id="KW-1185">Reference proteome</keyword>
<feature type="transmembrane region" description="Helical" evidence="1">
    <location>
        <begin position="104"/>
        <end position="123"/>
    </location>
</feature>
<feature type="transmembrane region" description="Helical" evidence="1">
    <location>
        <begin position="169"/>
        <end position="187"/>
    </location>
</feature>
<feature type="transmembrane region" description="Helical" evidence="1">
    <location>
        <begin position="66"/>
        <end position="84"/>
    </location>
</feature>
<name>A0A8I1AC42_THEIN</name>
<accession>A0A8I1AC42</accession>
<organism evidence="2 3">
    <name type="scientific">Thermoactinomyces intermedius</name>
    <dbReference type="NCBI Taxonomy" id="2024"/>
    <lineage>
        <taxon>Bacteria</taxon>
        <taxon>Bacillati</taxon>
        <taxon>Bacillota</taxon>
        <taxon>Bacilli</taxon>
        <taxon>Bacillales</taxon>
        <taxon>Thermoactinomycetaceae</taxon>
        <taxon>Thermoactinomyces</taxon>
    </lineage>
</organism>